<evidence type="ECO:0000313" key="5">
    <source>
        <dbReference type="Proteomes" id="UP000547614"/>
    </source>
</evidence>
<dbReference type="GO" id="GO:0051479">
    <property type="term" value="P:mannosylglycerate biosynthetic process"/>
    <property type="evidence" value="ECO:0007669"/>
    <property type="project" value="InterPro"/>
</dbReference>
<dbReference type="GO" id="GO:0050531">
    <property type="term" value="F:mannosyl-3-phosphoglycerate phosphatase activity"/>
    <property type="evidence" value="ECO:0007669"/>
    <property type="project" value="UniProtKB-EC"/>
</dbReference>
<dbReference type="SFLD" id="SFLDS00003">
    <property type="entry name" value="Haloacid_Dehalogenase"/>
    <property type="match status" value="1"/>
</dbReference>
<dbReference type="AlphaFoldDB" id="A0A839VA78"/>
<evidence type="ECO:0000313" key="4">
    <source>
        <dbReference type="EMBL" id="MBB3189604.1"/>
    </source>
</evidence>
<dbReference type="EMBL" id="JACHXP010000003">
    <property type="protein sequence ID" value="MBB3189604.1"/>
    <property type="molecule type" value="Genomic_DNA"/>
</dbReference>
<dbReference type="Gene3D" id="3.30.980.20">
    <property type="entry name" value="Putative mannosyl-3-phosphoglycerate phosphatase, domain 2"/>
    <property type="match status" value="1"/>
</dbReference>
<dbReference type="SFLD" id="SFLDG01140">
    <property type="entry name" value="C2.B:_Phosphomannomutase_and_P"/>
    <property type="match status" value="1"/>
</dbReference>
<keyword evidence="1" id="KW-0479">Metal-binding</keyword>
<dbReference type="Proteomes" id="UP000547614">
    <property type="component" value="Unassembled WGS sequence"/>
</dbReference>
<reference evidence="4 5" key="1">
    <citation type="submission" date="2020-08" db="EMBL/GenBank/DDBJ databases">
        <title>Genomic Encyclopedia of Type Strains, Phase III (KMG-III): the genomes of soil and plant-associated and newly described type strains.</title>
        <authorList>
            <person name="Whitman W."/>
        </authorList>
    </citation>
    <scope>NUCLEOTIDE SEQUENCE [LARGE SCALE GENOMIC DNA]</scope>
    <source>
        <strain evidence="4 5">CECT 7282</strain>
    </source>
</reference>
<dbReference type="InterPro" id="IPR023214">
    <property type="entry name" value="HAD_sf"/>
</dbReference>
<dbReference type="Gene3D" id="3.40.50.1000">
    <property type="entry name" value="HAD superfamily/HAD-like"/>
    <property type="match status" value="1"/>
</dbReference>
<dbReference type="NCBIfam" id="TIGR01484">
    <property type="entry name" value="HAD-SF-IIB"/>
    <property type="match status" value="1"/>
</dbReference>
<keyword evidence="5" id="KW-1185">Reference proteome</keyword>
<keyword evidence="3" id="KW-0460">Magnesium</keyword>
<keyword evidence="2 4" id="KW-0378">Hydrolase</keyword>
<dbReference type="RefSeq" id="WP_183324350.1">
    <property type="nucleotide sequence ID" value="NZ_JACHXP010000003.1"/>
</dbReference>
<evidence type="ECO:0000256" key="1">
    <source>
        <dbReference type="ARBA" id="ARBA00022723"/>
    </source>
</evidence>
<dbReference type="NCBIfam" id="TIGR01486">
    <property type="entry name" value="HAD-SF-IIB-MPGP"/>
    <property type="match status" value="1"/>
</dbReference>
<gene>
    <name evidence="4" type="ORF">FHR94_000828</name>
</gene>
<dbReference type="InterPro" id="IPR036412">
    <property type="entry name" value="HAD-like_sf"/>
</dbReference>
<dbReference type="GO" id="GO:0000287">
    <property type="term" value="F:magnesium ion binding"/>
    <property type="evidence" value="ECO:0007669"/>
    <property type="project" value="UniProtKB-ARBA"/>
</dbReference>
<sequence length="318" mass="34386">MSSTPLSPECTRLPPLTGPEGPRLVFSDLDGSLLDHCRYDWAPAGPWLERLDALGVPVIPVTCKTRSELLPLRHVLGLTQTPFVAENGAVVGLPAAWCHARRERSTGPDGLVIKTFGVDIGLIRQRLAVWRARLGVRFTTMSEMPLAAVIELTGLDEQAACLARLREGSEPLIWEDAPERLTALREGLEGDGLRLVQGGRFWHVTGGADKGHAVAWLVTRFAALRGRRPLTLGLGDGPNDVTLLEAVDQPVVIRGCHGHRVAPDQPALYRTTAAGPAGWVEGLAHWWGDGVGRRVTEGAIMSDFHQNSLITDDNAGEV</sequence>
<organism evidence="4 5">
    <name type="scientific">Halomonas cerina</name>
    <dbReference type="NCBI Taxonomy" id="447424"/>
    <lineage>
        <taxon>Bacteria</taxon>
        <taxon>Pseudomonadati</taxon>
        <taxon>Pseudomonadota</taxon>
        <taxon>Gammaproteobacteria</taxon>
        <taxon>Oceanospirillales</taxon>
        <taxon>Halomonadaceae</taxon>
        <taxon>Halomonas</taxon>
    </lineage>
</organism>
<dbReference type="InterPro" id="IPR006381">
    <property type="entry name" value="HAD-SF-IIB-MPGP"/>
</dbReference>
<name>A0A839VA78_9GAMM</name>
<dbReference type="SUPFAM" id="SSF56784">
    <property type="entry name" value="HAD-like"/>
    <property type="match status" value="1"/>
</dbReference>
<accession>A0A839VA78</accession>
<dbReference type="SFLD" id="SFLDG01142">
    <property type="entry name" value="C2.B.2:_Mannosyl-3-phosphoglyc"/>
    <property type="match status" value="1"/>
</dbReference>
<dbReference type="PANTHER" id="PTHR10000:SF8">
    <property type="entry name" value="HAD SUPERFAMILY HYDROLASE-LIKE, TYPE 3"/>
    <property type="match status" value="1"/>
</dbReference>
<evidence type="ECO:0000256" key="2">
    <source>
        <dbReference type="ARBA" id="ARBA00022801"/>
    </source>
</evidence>
<dbReference type="PANTHER" id="PTHR10000">
    <property type="entry name" value="PHOSPHOSERINE PHOSPHATASE"/>
    <property type="match status" value="1"/>
</dbReference>
<protein>
    <submittedName>
        <fullName evidence="4">Mannosyl-3-phosphoglycerate phosphatase</fullName>
        <ecNumber evidence="4">3.1.3.70</ecNumber>
    </submittedName>
</protein>
<proteinExistence type="predicted"/>
<dbReference type="EC" id="3.1.3.70" evidence="4"/>
<dbReference type="GO" id="GO:0005829">
    <property type="term" value="C:cytosol"/>
    <property type="evidence" value="ECO:0007669"/>
    <property type="project" value="TreeGrafter"/>
</dbReference>
<evidence type="ECO:0000256" key="3">
    <source>
        <dbReference type="ARBA" id="ARBA00022842"/>
    </source>
</evidence>
<dbReference type="InterPro" id="IPR006379">
    <property type="entry name" value="HAD-SF_hydro_IIB"/>
</dbReference>
<comment type="caution">
    <text evidence="4">The sequence shown here is derived from an EMBL/GenBank/DDBJ whole genome shotgun (WGS) entry which is preliminary data.</text>
</comment>